<dbReference type="GO" id="GO:0005975">
    <property type="term" value="P:carbohydrate metabolic process"/>
    <property type="evidence" value="ECO:0007669"/>
    <property type="project" value="InterPro"/>
</dbReference>
<evidence type="ECO:0000256" key="1">
    <source>
        <dbReference type="ARBA" id="ARBA00008875"/>
    </source>
</evidence>
<dbReference type="Proteomes" id="UP000095544">
    <property type="component" value="Unassembled WGS sequence"/>
</dbReference>
<comment type="similarity">
    <text evidence="1">Belongs to the glycosyl hydrolase 39 family.</text>
</comment>
<dbReference type="PROSITE" id="PS01027">
    <property type="entry name" value="GLYCOSYL_HYDROL_F39"/>
    <property type="match status" value="1"/>
</dbReference>
<dbReference type="GO" id="GO:0009044">
    <property type="term" value="F:xylan 1,4-beta-xylosidase activity"/>
    <property type="evidence" value="ECO:0007669"/>
    <property type="project" value="UniProtKB-EC"/>
</dbReference>
<keyword evidence="3 6" id="KW-0326">Glycosidase</keyword>
<evidence type="ECO:0000313" key="7">
    <source>
        <dbReference type="Proteomes" id="UP000095544"/>
    </source>
</evidence>
<dbReference type="OrthoDB" id="9776971at2"/>
<reference evidence="6 7" key="1">
    <citation type="submission" date="2015-09" db="EMBL/GenBank/DDBJ databases">
        <authorList>
            <consortium name="Pathogen Informatics"/>
        </authorList>
    </citation>
    <scope>NUCLEOTIDE SEQUENCE [LARGE SCALE GENOMIC DNA]</scope>
    <source>
        <strain evidence="6 7">2789STDY5834876</strain>
    </source>
</reference>
<evidence type="ECO:0000256" key="3">
    <source>
        <dbReference type="ARBA" id="ARBA00023295"/>
    </source>
</evidence>
<dbReference type="Gene3D" id="3.20.20.80">
    <property type="entry name" value="Glycosidases"/>
    <property type="match status" value="1"/>
</dbReference>
<dbReference type="PRINTS" id="PR00745">
    <property type="entry name" value="GLHYDRLASE39"/>
</dbReference>
<dbReference type="Pfam" id="PF01229">
    <property type="entry name" value="Glyco_hydro_39"/>
    <property type="match status" value="1"/>
</dbReference>
<dbReference type="InterPro" id="IPR049166">
    <property type="entry name" value="GH39_cat"/>
</dbReference>
<evidence type="ECO:0000256" key="4">
    <source>
        <dbReference type="PIRSR" id="PIRSR600514-1"/>
    </source>
</evidence>
<dbReference type="STRING" id="39482.ERS852491_04697"/>
<feature type="active site" description="Proton donor" evidence="4">
    <location>
        <position position="78"/>
    </location>
</feature>
<dbReference type="EC" id="3.2.1.37" evidence="6"/>
<dbReference type="AlphaFoldDB" id="A0A174LUZ3"/>
<gene>
    <name evidence="6" type="primary">xynB_3</name>
    <name evidence="6" type="ORF">ERS852491_04697</name>
</gene>
<dbReference type="InterPro" id="IPR049165">
    <property type="entry name" value="GH39_as"/>
</dbReference>
<sequence>MVYDNILACGMKPYVELSFMPKHLASSDAKCGFYYGGCIAPPKDEKEWTDFILLFVKYLLNRYGEKDVESWPFEIWNEPDVFVFWAGAKEQYHRLYEITAKAVKAVDSRIQVGGPAASGSKWVGCFIRYCEEQQVPVDFISSHQYAGDPIGGVNASSDLEAEEYAEAVAIGLNGNTNLFDGLEGGNLIDGIRCLMPDKSEIMEIPNTGFRQNAAIVREQANGRPVYYSEWNENAIFS</sequence>
<dbReference type="InterPro" id="IPR017853">
    <property type="entry name" value="GH"/>
</dbReference>
<dbReference type="SUPFAM" id="SSF51445">
    <property type="entry name" value="(Trans)glycosidases"/>
    <property type="match status" value="1"/>
</dbReference>
<accession>A0A174LUZ3</accession>
<dbReference type="EMBL" id="CYZU01000073">
    <property type="protein sequence ID" value="CUP26616.1"/>
    <property type="molecule type" value="Genomic_DNA"/>
</dbReference>
<dbReference type="InterPro" id="IPR000514">
    <property type="entry name" value="Glyco_hydro_39"/>
</dbReference>
<keyword evidence="2 6" id="KW-0378">Hydrolase</keyword>
<evidence type="ECO:0000256" key="2">
    <source>
        <dbReference type="ARBA" id="ARBA00022801"/>
    </source>
</evidence>
<dbReference type="InterPro" id="IPR051923">
    <property type="entry name" value="Glycosyl_Hydrolase_39"/>
</dbReference>
<protein>
    <submittedName>
        <fullName evidence="6">Beta-xylosidase</fullName>
        <ecNumber evidence="6">3.2.1.37</ecNumber>
    </submittedName>
</protein>
<evidence type="ECO:0000259" key="5">
    <source>
        <dbReference type="Pfam" id="PF01229"/>
    </source>
</evidence>
<organism evidence="6 7">
    <name type="scientific">Faecalicatena contorta</name>
    <dbReference type="NCBI Taxonomy" id="39482"/>
    <lineage>
        <taxon>Bacteria</taxon>
        <taxon>Bacillati</taxon>
        <taxon>Bacillota</taxon>
        <taxon>Clostridia</taxon>
        <taxon>Lachnospirales</taxon>
        <taxon>Lachnospiraceae</taxon>
        <taxon>Faecalicatena</taxon>
    </lineage>
</organism>
<proteinExistence type="inferred from homology"/>
<dbReference type="PANTHER" id="PTHR12631">
    <property type="entry name" value="ALPHA-L-IDURONIDASE"/>
    <property type="match status" value="1"/>
</dbReference>
<evidence type="ECO:0000313" key="6">
    <source>
        <dbReference type="EMBL" id="CUP26616.1"/>
    </source>
</evidence>
<name>A0A174LUZ3_9FIRM</name>
<feature type="domain" description="Glycosyl hydrolases family 39 N-terminal catalytic" evidence="5">
    <location>
        <begin position="3"/>
        <end position="149"/>
    </location>
</feature>
<dbReference type="PANTHER" id="PTHR12631:SF10">
    <property type="entry name" value="BETA-XYLOSIDASE-LIKE PROTEIN-RELATED"/>
    <property type="match status" value="1"/>
</dbReference>